<dbReference type="AlphaFoldDB" id="A0A183PTR5"/>
<protein>
    <submittedName>
        <fullName evidence="1">Uncharacterized protein</fullName>
    </submittedName>
</protein>
<evidence type="ECO:0000313" key="2">
    <source>
        <dbReference type="Proteomes" id="UP000269396"/>
    </source>
</evidence>
<dbReference type="EMBL" id="UZAL01039208">
    <property type="protein sequence ID" value="VDP75077.1"/>
    <property type="molecule type" value="Genomic_DNA"/>
</dbReference>
<organism evidence="1 2">
    <name type="scientific">Schistosoma mattheei</name>
    <dbReference type="NCBI Taxonomy" id="31246"/>
    <lineage>
        <taxon>Eukaryota</taxon>
        <taxon>Metazoa</taxon>
        <taxon>Spiralia</taxon>
        <taxon>Lophotrochozoa</taxon>
        <taxon>Platyhelminthes</taxon>
        <taxon>Trematoda</taxon>
        <taxon>Digenea</taxon>
        <taxon>Strigeidida</taxon>
        <taxon>Schistosomatoidea</taxon>
        <taxon>Schistosomatidae</taxon>
        <taxon>Schistosoma</taxon>
    </lineage>
</organism>
<name>A0A183PTR5_9TREM</name>
<keyword evidence="2" id="KW-1185">Reference proteome</keyword>
<accession>A0A183PTR5</accession>
<evidence type="ECO:0000313" key="1">
    <source>
        <dbReference type="EMBL" id="VDP75077.1"/>
    </source>
</evidence>
<dbReference type="Proteomes" id="UP000269396">
    <property type="component" value="Unassembled WGS sequence"/>
</dbReference>
<gene>
    <name evidence="1" type="ORF">SMTD_LOCUS17751</name>
</gene>
<proteinExistence type="predicted"/>
<sequence>MNPPDVEAAHTDLPIYVNAPTTEEVRMVIRQIKSGIAARLDNIQAEALKSDIELTTNMLHLLFRKILEEEQMPMDWKEGHLVKIPKKRDLSKCEN</sequence>
<reference evidence="1 2" key="1">
    <citation type="submission" date="2018-11" db="EMBL/GenBank/DDBJ databases">
        <authorList>
            <consortium name="Pathogen Informatics"/>
        </authorList>
    </citation>
    <scope>NUCLEOTIDE SEQUENCE [LARGE SCALE GENOMIC DNA]</scope>
    <source>
        <strain>Denwood</strain>
        <strain evidence="2">Zambia</strain>
    </source>
</reference>